<dbReference type="OrthoDB" id="2734890at2759"/>
<keyword evidence="3" id="KW-1185">Reference proteome</keyword>
<evidence type="ECO:0000313" key="3">
    <source>
        <dbReference type="Proteomes" id="UP000054007"/>
    </source>
</evidence>
<proteinExistence type="predicted"/>
<dbReference type="Proteomes" id="UP000054007">
    <property type="component" value="Unassembled WGS sequence"/>
</dbReference>
<reference evidence="2 3" key="1">
    <citation type="journal article" date="2015" name="Fungal Genet. Biol.">
        <title>Evolution of novel wood decay mechanisms in Agaricales revealed by the genome sequences of Fistulina hepatica and Cylindrobasidium torrendii.</title>
        <authorList>
            <person name="Floudas D."/>
            <person name="Held B.W."/>
            <person name="Riley R."/>
            <person name="Nagy L.G."/>
            <person name="Koehler G."/>
            <person name="Ransdell A.S."/>
            <person name="Younus H."/>
            <person name="Chow J."/>
            <person name="Chiniquy J."/>
            <person name="Lipzen A."/>
            <person name="Tritt A."/>
            <person name="Sun H."/>
            <person name="Haridas S."/>
            <person name="LaButti K."/>
            <person name="Ohm R.A."/>
            <person name="Kues U."/>
            <person name="Blanchette R.A."/>
            <person name="Grigoriev I.V."/>
            <person name="Minto R.E."/>
            <person name="Hibbett D.S."/>
        </authorList>
    </citation>
    <scope>NUCLEOTIDE SEQUENCE [LARGE SCALE GENOMIC DNA]</scope>
    <source>
        <strain evidence="2 3">FP15055 ss-10</strain>
    </source>
</reference>
<gene>
    <name evidence="2" type="ORF">CYLTODRAFT_456024</name>
</gene>
<protein>
    <submittedName>
        <fullName evidence="2">Uncharacterized protein</fullName>
    </submittedName>
</protein>
<evidence type="ECO:0000256" key="1">
    <source>
        <dbReference type="SAM" id="SignalP"/>
    </source>
</evidence>
<organism evidence="2 3">
    <name type="scientific">Cylindrobasidium torrendii FP15055 ss-10</name>
    <dbReference type="NCBI Taxonomy" id="1314674"/>
    <lineage>
        <taxon>Eukaryota</taxon>
        <taxon>Fungi</taxon>
        <taxon>Dikarya</taxon>
        <taxon>Basidiomycota</taxon>
        <taxon>Agaricomycotina</taxon>
        <taxon>Agaricomycetes</taxon>
        <taxon>Agaricomycetidae</taxon>
        <taxon>Agaricales</taxon>
        <taxon>Marasmiineae</taxon>
        <taxon>Physalacriaceae</taxon>
        <taxon>Cylindrobasidium</taxon>
    </lineage>
</organism>
<sequence>MRVSFASIAALVPVTLAASVPEARGTIDPSVCGLLGWKNWGQWHYTTYDGCPDLITSCLDNFVADGTHNPWAIQSCVAASTCWGPLQLNEYLQCNDTSYEPLQAPGLDYNSIYAPIVGDCAYQDGGCPITTQNFVDFIYGSLSAIGSTGYPSSVDFLTQNYWSRITAWTATNDSVPYTNFNDWLFYSNA</sequence>
<name>A0A0D7B8B8_9AGAR</name>
<dbReference type="EMBL" id="KN880578">
    <property type="protein sequence ID" value="KIY65761.1"/>
    <property type="molecule type" value="Genomic_DNA"/>
</dbReference>
<accession>A0A0D7B8B8</accession>
<evidence type="ECO:0000313" key="2">
    <source>
        <dbReference type="EMBL" id="KIY65761.1"/>
    </source>
</evidence>
<feature type="signal peptide" evidence="1">
    <location>
        <begin position="1"/>
        <end position="17"/>
    </location>
</feature>
<keyword evidence="1" id="KW-0732">Signal</keyword>
<dbReference type="AlphaFoldDB" id="A0A0D7B8B8"/>
<feature type="chain" id="PRO_5002316812" evidence="1">
    <location>
        <begin position="18"/>
        <end position="189"/>
    </location>
</feature>